<dbReference type="EMBL" id="JAVJIU010000006">
    <property type="protein sequence ID" value="MDR5591894.1"/>
    <property type="molecule type" value="Genomic_DNA"/>
</dbReference>
<reference evidence="2" key="1">
    <citation type="submission" date="2023-07" db="EMBL/GenBank/DDBJ databases">
        <title>Christiangramia sp. SM2212., a novel bacterium of the family Flavobacteriaceae isolated from the sea sediment.</title>
        <authorList>
            <person name="Wang J."/>
            <person name="Zhang X."/>
        </authorList>
    </citation>
    <scope>NUCLEOTIDE SEQUENCE [LARGE SCALE GENOMIC DNA]</scope>
    <source>
        <strain evidence="2">SM2212</strain>
    </source>
</reference>
<accession>A0ABU1EV72</accession>
<evidence type="ECO:0000313" key="1">
    <source>
        <dbReference type="EMBL" id="MDR5591894.1"/>
    </source>
</evidence>
<evidence type="ECO:0000313" key="2">
    <source>
        <dbReference type="Proteomes" id="UP001257234"/>
    </source>
</evidence>
<proteinExistence type="predicted"/>
<keyword evidence="2" id="KW-1185">Reference proteome</keyword>
<gene>
    <name evidence="1" type="ORF">RE431_14720</name>
</gene>
<organism evidence="1 2">
    <name type="scientific">Christiangramia sediminicola</name>
    <dbReference type="NCBI Taxonomy" id="3073267"/>
    <lineage>
        <taxon>Bacteria</taxon>
        <taxon>Pseudomonadati</taxon>
        <taxon>Bacteroidota</taxon>
        <taxon>Flavobacteriia</taxon>
        <taxon>Flavobacteriales</taxon>
        <taxon>Flavobacteriaceae</taxon>
        <taxon>Christiangramia</taxon>
    </lineage>
</organism>
<sequence length="53" mass="6241">MHDPNWDDDFKSNKLTLEELKKIKGFEKIDNMKGEEMINDAFALARMILDIID</sequence>
<dbReference type="Proteomes" id="UP001257234">
    <property type="component" value="Unassembled WGS sequence"/>
</dbReference>
<dbReference type="RefSeq" id="WP_309562727.1">
    <property type="nucleotide sequence ID" value="NZ_JAVJIU010000006.1"/>
</dbReference>
<comment type="caution">
    <text evidence="1">The sequence shown here is derived from an EMBL/GenBank/DDBJ whole genome shotgun (WGS) entry which is preliminary data.</text>
</comment>
<name>A0ABU1EV72_9FLAO</name>
<protein>
    <submittedName>
        <fullName evidence="1">Uncharacterized protein</fullName>
    </submittedName>
</protein>